<gene>
    <name evidence="1" type="ORF">Hyperionvirus11_55</name>
</gene>
<protein>
    <submittedName>
        <fullName evidence="1">Uncharacterized protein</fullName>
    </submittedName>
</protein>
<proteinExistence type="predicted"/>
<reference evidence="1" key="1">
    <citation type="submission" date="2018-10" db="EMBL/GenBank/DDBJ databases">
        <title>Hidden diversity of soil giant viruses.</title>
        <authorList>
            <person name="Schulz F."/>
            <person name="Alteio L."/>
            <person name="Goudeau D."/>
            <person name="Ryan E.M."/>
            <person name="Malmstrom R.R."/>
            <person name="Blanchard J."/>
            <person name="Woyke T."/>
        </authorList>
    </citation>
    <scope>NUCLEOTIDE SEQUENCE</scope>
    <source>
        <strain evidence="1">HYV1</strain>
    </source>
</reference>
<sequence>MGKVVLVIVRLIILLHRVKSTSSAVVKNSHRA</sequence>
<organism evidence="1">
    <name type="scientific">Hyperionvirus sp</name>
    <dbReference type="NCBI Taxonomy" id="2487770"/>
    <lineage>
        <taxon>Viruses</taxon>
        <taxon>Varidnaviria</taxon>
        <taxon>Bamfordvirae</taxon>
        <taxon>Nucleocytoviricota</taxon>
        <taxon>Megaviricetes</taxon>
        <taxon>Imitervirales</taxon>
        <taxon>Mimiviridae</taxon>
        <taxon>Klosneuvirinae</taxon>
    </lineage>
</organism>
<accession>A0A3G5A9M9</accession>
<name>A0A3G5A9M9_9VIRU</name>
<evidence type="ECO:0000313" key="1">
    <source>
        <dbReference type="EMBL" id="AYV83782.1"/>
    </source>
</evidence>
<dbReference type="EMBL" id="MK072393">
    <property type="protein sequence ID" value="AYV83782.1"/>
    <property type="molecule type" value="Genomic_DNA"/>
</dbReference>